<gene>
    <name evidence="6" type="ORF">QBC46DRAFT_367656</name>
</gene>
<dbReference type="InterPro" id="IPR013752">
    <property type="entry name" value="KPA_reductase"/>
</dbReference>
<accession>A0AAN6S0J0</accession>
<dbReference type="NCBIfam" id="TIGR00745">
    <property type="entry name" value="apbA_panE"/>
    <property type="match status" value="1"/>
</dbReference>
<evidence type="ECO:0000256" key="2">
    <source>
        <dbReference type="ARBA" id="ARBA00022857"/>
    </source>
</evidence>
<keyword evidence="2" id="KW-0521">NADP</keyword>
<dbReference type="Pfam" id="PF08546">
    <property type="entry name" value="ApbA_C"/>
    <property type="match status" value="1"/>
</dbReference>
<dbReference type="GO" id="GO:0005737">
    <property type="term" value="C:cytoplasm"/>
    <property type="evidence" value="ECO:0007669"/>
    <property type="project" value="TreeGrafter"/>
</dbReference>
<keyword evidence="3" id="KW-0560">Oxidoreductase</keyword>
<comment type="similarity">
    <text evidence="1">Belongs to the ketopantoate reductase family.</text>
</comment>
<keyword evidence="7" id="KW-1185">Reference proteome</keyword>
<dbReference type="PANTHER" id="PTHR21708">
    <property type="entry name" value="PROBABLE 2-DEHYDROPANTOATE 2-REDUCTASE"/>
    <property type="match status" value="1"/>
</dbReference>
<dbReference type="Gene3D" id="1.10.1040.10">
    <property type="entry name" value="N-(1-d-carboxylethyl)-l-norvaline Dehydrogenase, domain 2"/>
    <property type="match status" value="1"/>
</dbReference>
<evidence type="ECO:0000259" key="5">
    <source>
        <dbReference type="Pfam" id="PF08546"/>
    </source>
</evidence>
<dbReference type="AlphaFoldDB" id="A0AAN6S0J0"/>
<dbReference type="GO" id="GO:0015940">
    <property type="term" value="P:pantothenate biosynthetic process"/>
    <property type="evidence" value="ECO:0007669"/>
    <property type="project" value="InterPro"/>
</dbReference>
<organism evidence="6 7">
    <name type="scientific">Diplogelasinospora grovesii</name>
    <dbReference type="NCBI Taxonomy" id="303347"/>
    <lineage>
        <taxon>Eukaryota</taxon>
        <taxon>Fungi</taxon>
        <taxon>Dikarya</taxon>
        <taxon>Ascomycota</taxon>
        <taxon>Pezizomycotina</taxon>
        <taxon>Sordariomycetes</taxon>
        <taxon>Sordariomycetidae</taxon>
        <taxon>Sordariales</taxon>
        <taxon>Diplogelasinosporaceae</taxon>
        <taxon>Diplogelasinospora</taxon>
    </lineage>
</organism>
<evidence type="ECO:0000256" key="3">
    <source>
        <dbReference type="ARBA" id="ARBA00023002"/>
    </source>
</evidence>
<dbReference type="InterPro" id="IPR013328">
    <property type="entry name" value="6PGD_dom2"/>
</dbReference>
<dbReference type="EMBL" id="MU853928">
    <property type="protein sequence ID" value="KAK3935331.1"/>
    <property type="molecule type" value="Genomic_DNA"/>
</dbReference>
<evidence type="ECO:0000313" key="7">
    <source>
        <dbReference type="Proteomes" id="UP001303473"/>
    </source>
</evidence>
<evidence type="ECO:0000259" key="4">
    <source>
        <dbReference type="Pfam" id="PF02558"/>
    </source>
</evidence>
<proteinExistence type="inferred from homology"/>
<protein>
    <submittedName>
        <fullName evidence="6">2-dehydropantoate 2-reductase</fullName>
    </submittedName>
</protein>
<dbReference type="InterPro" id="IPR008927">
    <property type="entry name" value="6-PGluconate_DH-like_C_sf"/>
</dbReference>
<dbReference type="InterPro" id="IPR051402">
    <property type="entry name" value="KPR-Related"/>
</dbReference>
<sequence length="363" mass="39045">MGSMPQATKRRVLVIGSGGVGTMAAYALEKGGKATVTAVLRSNYDAVQRSGFTISSLDHGEIQGWRPIRNSIPDVSQGRLKPYDFVVVTTKNIADVPPGVADMIAPAITPGHTAITLLQNGLNIERPIVAAFPSSPVLSGISFIGATEGPLGTIKHDNHDELSVGAFLSSSSSYSYCNGGTDKTDVAKAEAAARLFVDMYSSCPGVDCAYEPDVAFSRWRKLLYNASFNSVAAILRMDTSRMRISEHVIDNLIRPIMLEIIKVAGAAGTPLPSELVDKFIVIDNFEAFFKPSMFQDIESGGFIEFENIVGEPLREAERLGVETPTLRVVYGLLKGLQWQTMEKKGLVKVPVASEPGLKYGGSK</sequence>
<dbReference type="Pfam" id="PF02558">
    <property type="entry name" value="ApbA"/>
    <property type="match status" value="1"/>
</dbReference>
<dbReference type="PANTHER" id="PTHR21708:SF30">
    <property type="entry name" value="2-DEHYDROPANTOATE 2-REDUCTASE-RELATED"/>
    <property type="match status" value="1"/>
</dbReference>
<feature type="domain" description="Ketopantoate reductase C-terminal" evidence="5">
    <location>
        <begin position="217"/>
        <end position="337"/>
    </location>
</feature>
<name>A0AAN6S0J0_9PEZI</name>
<evidence type="ECO:0000256" key="1">
    <source>
        <dbReference type="ARBA" id="ARBA00007870"/>
    </source>
</evidence>
<dbReference type="InterPro" id="IPR003710">
    <property type="entry name" value="ApbA"/>
</dbReference>
<dbReference type="GO" id="GO:0008677">
    <property type="term" value="F:2-dehydropantoate 2-reductase activity"/>
    <property type="evidence" value="ECO:0007669"/>
    <property type="project" value="InterPro"/>
</dbReference>
<dbReference type="InterPro" id="IPR036291">
    <property type="entry name" value="NAD(P)-bd_dom_sf"/>
</dbReference>
<evidence type="ECO:0000313" key="6">
    <source>
        <dbReference type="EMBL" id="KAK3935331.1"/>
    </source>
</evidence>
<comment type="caution">
    <text evidence="6">The sequence shown here is derived from an EMBL/GenBank/DDBJ whole genome shotgun (WGS) entry which is preliminary data.</text>
</comment>
<feature type="domain" description="Ketopantoate reductase N-terminal" evidence="4">
    <location>
        <begin position="12"/>
        <end position="167"/>
    </location>
</feature>
<dbReference type="SUPFAM" id="SSF51735">
    <property type="entry name" value="NAD(P)-binding Rossmann-fold domains"/>
    <property type="match status" value="1"/>
</dbReference>
<dbReference type="FunFam" id="1.10.1040.10:FF:000017">
    <property type="entry name" value="2-dehydropantoate 2-reductase"/>
    <property type="match status" value="1"/>
</dbReference>
<dbReference type="InterPro" id="IPR013332">
    <property type="entry name" value="KPR_N"/>
</dbReference>
<dbReference type="Gene3D" id="3.40.50.720">
    <property type="entry name" value="NAD(P)-binding Rossmann-like Domain"/>
    <property type="match status" value="1"/>
</dbReference>
<reference evidence="7" key="1">
    <citation type="journal article" date="2023" name="Mol. Phylogenet. Evol.">
        <title>Genome-scale phylogeny and comparative genomics of the fungal order Sordariales.</title>
        <authorList>
            <person name="Hensen N."/>
            <person name="Bonometti L."/>
            <person name="Westerberg I."/>
            <person name="Brannstrom I.O."/>
            <person name="Guillou S."/>
            <person name="Cros-Aarteil S."/>
            <person name="Calhoun S."/>
            <person name="Haridas S."/>
            <person name="Kuo A."/>
            <person name="Mondo S."/>
            <person name="Pangilinan J."/>
            <person name="Riley R."/>
            <person name="LaButti K."/>
            <person name="Andreopoulos B."/>
            <person name="Lipzen A."/>
            <person name="Chen C."/>
            <person name="Yan M."/>
            <person name="Daum C."/>
            <person name="Ng V."/>
            <person name="Clum A."/>
            <person name="Steindorff A."/>
            <person name="Ohm R.A."/>
            <person name="Martin F."/>
            <person name="Silar P."/>
            <person name="Natvig D.O."/>
            <person name="Lalanne C."/>
            <person name="Gautier V."/>
            <person name="Ament-Velasquez S.L."/>
            <person name="Kruys A."/>
            <person name="Hutchinson M.I."/>
            <person name="Powell A.J."/>
            <person name="Barry K."/>
            <person name="Miller A.N."/>
            <person name="Grigoriev I.V."/>
            <person name="Debuchy R."/>
            <person name="Gladieux P."/>
            <person name="Hiltunen Thoren M."/>
            <person name="Johannesson H."/>
        </authorList>
    </citation>
    <scope>NUCLEOTIDE SEQUENCE [LARGE SCALE GENOMIC DNA]</scope>
    <source>
        <strain evidence="7">CBS 340.73</strain>
    </source>
</reference>
<dbReference type="Proteomes" id="UP001303473">
    <property type="component" value="Unassembled WGS sequence"/>
</dbReference>
<dbReference type="SUPFAM" id="SSF48179">
    <property type="entry name" value="6-phosphogluconate dehydrogenase C-terminal domain-like"/>
    <property type="match status" value="1"/>
</dbReference>